<reference evidence="2 3" key="1">
    <citation type="submission" date="2018-02" db="EMBL/GenBank/DDBJ databases">
        <title>The genomes of Aspergillus section Nigri reveals drivers in fungal speciation.</title>
        <authorList>
            <consortium name="DOE Joint Genome Institute"/>
            <person name="Vesth T.C."/>
            <person name="Nybo J."/>
            <person name="Theobald S."/>
            <person name="Brandl J."/>
            <person name="Frisvad J.C."/>
            <person name="Nielsen K.F."/>
            <person name="Lyhne E.K."/>
            <person name="Kogle M.E."/>
            <person name="Kuo A."/>
            <person name="Riley R."/>
            <person name="Clum A."/>
            <person name="Nolan M."/>
            <person name="Lipzen A."/>
            <person name="Salamov A."/>
            <person name="Henrissat B."/>
            <person name="Wiebenga A."/>
            <person name="De vries R.P."/>
            <person name="Grigoriev I.V."/>
            <person name="Mortensen U.H."/>
            <person name="Andersen M.R."/>
            <person name="Baker S.E."/>
        </authorList>
    </citation>
    <scope>NUCLEOTIDE SEQUENCE [LARGE SCALE GENOMIC DNA]</scope>
    <source>
        <strain evidence="2 3">CBS 121593</strain>
    </source>
</reference>
<keyword evidence="3" id="KW-1185">Reference proteome</keyword>
<evidence type="ECO:0000313" key="3">
    <source>
        <dbReference type="Proteomes" id="UP000249402"/>
    </source>
</evidence>
<sequence>MREERPTVRQKIVRVQPRAAANKVLRGGSGATGALGRRTWRTISAHGWSPLSVLWVAVTLAVFIGLGRFATRCEIGRAMVHEAIAIYLLPSRKTQPAMGDPLSTPQTRVPGNVIAILDPSRIDC</sequence>
<dbReference type="VEuPathDB" id="FungiDB:BO80DRAFT_277736"/>
<keyword evidence="1" id="KW-0472">Membrane</keyword>
<evidence type="ECO:0000256" key="1">
    <source>
        <dbReference type="SAM" id="Phobius"/>
    </source>
</evidence>
<accession>A0A395GIC7</accession>
<dbReference type="AlphaFoldDB" id="A0A395GIC7"/>
<protein>
    <submittedName>
        <fullName evidence="2">Uncharacterized protein</fullName>
    </submittedName>
</protein>
<gene>
    <name evidence="2" type="ORF">BO80DRAFT_277736</name>
</gene>
<feature type="transmembrane region" description="Helical" evidence="1">
    <location>
        <begin position="48"/>
        <end position="69"/>
    </location>
</feature>
<proteinExistence type="predicted"/>
<evidence type="ECO:0000313" key="2">
    <source>
        <dbReference type="EMBL" id="RAK95195.1"/>
    </source>
</evidence>
<keyword evidence="1" id="KW-0812">Transmembrane</keyword>
<dbReference type="EMBL" id="KZ824500">
    <property type="protein sequence ID" value="RAK95195.1"/>
    <property type="molecule type" value="Genomic_DNA"/>
</dbReference>
<name>A0A395GIC7_9EURO</name>
<dbReference type="RefSeq" id="XP_025569523.1">
    <property type="nucleotide sequence ID" value="XM_025714896.1"/>
</dbReference>
<dbReference type="Proteomes" id="UP000249402">
    <property type="component" value="Unassembled WGS sequence"/>
</dbReference>
<dbReference type="GeneID" id="37219761"/>
<keyword evidence="1" id="KW-1133">Transmembrane helix</keyword>
<organism evidence="2 3">
    <name type="scientific">Aspergillus ibericus CBS 121593</name>
    <dbReference type="NCBI Taxonomy" id="1448316"/>
    <lineage>
        <taxon>Eukaryota</taxon>
        <taxon>Fungi</taxon>
        <taxon>Dikarya</taxon>
        <taxon>Ascomycota</taxon>
        <taxon>Pezizomycotina</taxon>
        <taxon>Eurotiomycetes</taxon>
        <taxon>Eurotiomycetidae</taxon>
        <taxon>Eurotiales</taxon>
        <taxon>Aspergillaceae</taxon>
        <taxon>Aspergillus</taxon>
        <taxon>Aspergillus subgen. Circumdati</taxon>
    </lineage>
</organism>